<evidence type="ECO:0000259" key="10">
    <source>
        <dbReference type="PROSITE" id="PS51278"/>
    </source>
</evidence>
<gene>
    <name evidence="11" type="ORF">CL1_1601</name>
</gene>
<keyword evidence="4 8" id="KW-0067">ATP-binding</keyword>
<evidence type="ECO:0000256" key="4">
    <source>
        <dbReference type="ARBA" id="ARBA00022840"/>
    </source>
</evidence>
<dbReference type="GO" id="GO:0005829">
    <property type="term" value="C:cytosol"/>
    <property type="evidence" value="ECO:0007669"/>
    <property type="project" value="TreeGrafter"/>
</dbReference>
<dbReference type="InterPro" id="IPR050795">
    <property type="entry name" value="Asn_Synthetase"/>
</dbReference>
<feature type="binding site" evidence="9">
    <location>
        <position position="246"/>
    </location>
    <ligand>
        <name>ATP</name>
        <dbReference type="ChEBI" id="CHEBI:30616"/>
    </ligand>
</feature>
<evidence type="ECO:0000256" key="5">
    <source>
        <dbReference type="ARBA" id="ARBA00022888"/>
    </source>
</evidence>
<dbReference type="Gene3D" id="3.60.20.10">
    <property type="entry name" value="Glutamine Phosphoribosylpyrophosphate, subunit 1, domain 1"/>
    <property type="match status" value="1"/>
</dbReference>
<comment type="pathway">
    <text evidence="6">Amino-acid biosynthesis.</text>
</comment>
<accession>I3ZVR4</accession>
<evidence type="ECO:0000313" key="12">
    <source>
        <dbReference type="Proteomes" id="UP000006064"/>
    </source>
</evidence>
<dbReference type="Proteomes" id="UP000006064">
    <property type="component" value="Chromosome"/>
</dbReference>
<dbReference type="InterPro" id="IPR001962">
    <property type="entry name" value="Asn_synthase"/>
</dbReference>
<evidence type="ECO:0000256" key="8">
    <source>
        <dbReference type="PIRNR" id="PIRNR001589"/>
    </source>
</evidence>
<dbReference type="GO" id="GO:0004066">
    <property type="term" value="F:asparagine synthase (glutamine-hydrolyzing) activity"/>
    <property type="evidence" value="ECO:0007669"/>
    <property type="project" value="UniProtKB-EC"/>
</dbReference>
<evidence type="ECO:0000256" key="7">
    <source>
        <dbReference type="ARBA" id="ARBA00048741"/>
    </source>
</evidence>
<dbReference type="PANTHER" id="PTHR11772:SF2">
    <property type="entry name" value="ASPARAGINE SYNTHETASE [GLUTAMINE-HYDROLYZING]"/>
    <property type="match status" value="1"/>
</dbReference>
<dbReference type="EMBL" id="CP003651">
    <property type="protein sequence ID" value="AFL95798.1"/>
    <property type="molecule type" value="Genomic_DNA"/>
</dbReference>
<sequence length="480" mass="53146">MCLIAGGVGSNLRERFVTMILAGKHRGEDSFGVWTDGGVFKSGDFSRVSEIPDGRIGLLQCRLAMTGSKAFTQPFVNELALVHNGEIYNHRELRAWLEGKGVSFESDVDSEVILRLIEFFLDGGMSVSEAVGRAMGMLEGDYAVAFSNGERIYLFRDPIGIRPLYFSPRGFFASERKVLWSIGEEAIPVRPGELVIIDRNTIKRETVFSLARLRRKPLDPKRAVEAVARALTCATRHRVGKRTGILFSGGLDSSTIALIASEYSDVVLYTAGAEGSQDLEWARKVADLLGLPLRERVFDIDDVRDAVPRVAFAIEEPNPMNLAIGVPLYFATELARKDGARVLLSGQGADELFGGYAKYLERPELMERDLEEIGEKNLARDDKIAMLNSVEGRFPFLSLPVVSAALNTPLEAKISGGRRKVVLRKAALKLGLPEEVAWREKKAAQYGSGSQKILERLAKSEGLRLREYAEKLFIETFKRG</sequence>
<keyword evidence="2" id="KW-0028">Amino-acid biosynthesis</keyword>
<feature type="binding site" evidence="9">
    <location>
        <begin position="345"/>
        <end position="346"/>
    </location>
    <ligand>
        <name>ATP</name>
        <dbReference type="ChEBI" id="CHEBI:30616"/>
    </ligand>
</feature>
<dbReference type="InterPro" id="IPR017932">
    <property type="entry name" value="GATase_2_dom"/>
</dbReference>
<dbReference type="RefSeq" id="WP_014789429.1">
    <property type="nucleotide sequence ID" value="NC_018015.1"/>
</dbReference>
<dbReference type="SUPFAM" id="SSF56235">
    <property type="entry name" value="N-terminal nucleophile aminohydrolases (Ntn hydrolases)"/>
    <property type="match status" value="1"/>
</dbReference>
<proteinExistence type="predicted"/>
<dbReference type="PANTHER" id="PTHR11772">
    <property type="entry name" value="ASPARAGINE SYNTHETASE"/>
    <property type="match status" value="1"/>
</dbReference>
<keyword evidence="12" id="KW-1185">Reference proteome</keyword>
<feature type="binding site" evidence="9">
    <location>
        <position position="109"/>
    </location>
    <ligand>
        <name>L-glutamine</name>
        <dbReference type="ChEBI" id="CHEBI:58359"/>
    </ligand>
</feature>
<keyword evidence="3 8" id="KW-0547">Nucleotide-binding</keyword>
<dbReference type="Pfam" id="PF13537">
    <property type="entry name" value="GATase_7"/>
    <property type="match status" value="1"/>
</dbReference>
<evidence type="ECO:0000256" key="9">
    <source>
        <dbReference type="PIRSR" id="PIRSR001589-2"/>
    </source>
</evidence>
<dbReference type="AlphaFoldDB" id="I3ZVR4"/>
<dbReference type="GeneID" id="13038007"/>
<dbReference type="HOGENOM" id="CLU_014658_4_0_2"/>
<evidence type="ECO:0000313" key="11">
    <source>
        <dbReference type="EMBL" id="AFL95798.1"/>
    </source>
</evidence>
<dbReference type="CDD" id="cd00352">
    <property type="entry name" value="Gn_AT_II"/>
    <property type="match status" value="1"/>
</dbReference>
<feature type="domain" description="Glutamine amidotransferase type-2" evidence="10">
    <location>
        <begin position="2"/>
        <end position="200"/>
    </location>
</feature>
<dbReference type="GO" id="GO:0006529">
    <property type="term" value="P:asparagine biosynthetic process"/>
    <property type="evidence" value="ECO:0007669"/>
    <property type="project" value="UniProtKB-KW"/>
</dbReference>
<organism evidence="11 12">
    <name type="scientific">Thermococcus cleftensis (strain DSM 27260 / KACC 17922 / CL1)</name>
    <dbReference type="NCBI Taxonomy" id="163003"/>
    <lineage>
        <taxon>Archaea</taxon>
        <taxon>Methanobacteriati</taxon>
        <taxon>Methanobacteriota</taxon>
        <taxon>Thermococci</taxon>
        <taxon>Thermococcales</taxon>
        <taxon>Thermococcaceae</taxon>
        <taxon>Thermococcus</taxon>
    </lineage>
</organism>
<dbReference type="CDD" id="cd01991">
    <property type="entry name" value="Asn_synthase_B_C"/>
    <property type="match status" value="1"/>
</dbReference>
<dbReference type="Gene3D" id="3.40.50.620">
    <property type="entry name" value="HUPs"/>
    <property type="match status" value="1"/>
</dbReference>
<dbReference type="OrthoDB" id="8692at2157"/>
<evidence type="ECO:0000256" key="1">
    <source>
        <dbReference type="ARBA" id="ARBA00022598"/>
    </source>
</evidence>
<evidence type="ECO:0000256" key="2">
    <source>
        <dbReference type="ARBA" id="ARBA00022605"/>
    </source>
</evidence>
<name>I3ZVR4_THECF</name>
<dbReference type="InterPro" id="IPR006426">
    <property type="entry name" value="Asn_synth_AEB"/>
</dbReference>
<dbReference type="PIRSF" id="PIRSF001589">
    <property type="entry name" value="Asn_synthetase_glu-h"/>
    <property type="match status" value="1"/>
</dbReference>
<keyword evidence="5" id="KW-0061">Asparagine biosynthesis</keyword>
<dbReference type="EC" id="6.3.5.4" evidence="8"/>
<reference evidence="11 12" key="1">
    <citation type="journal article" date="2012" name="J. Bacteriol.">
        <title>Complete Genome Sequence of the Hyperthermophilic Archaeon Thermococcus sp. Strain CL1, Isolated from a Paralvinella sp. Polychaete Worm Collected from a Hydrothermal Vent.</title>
        <authorList>
            <person name="Jung J.H."/>
            <person name="Holden J.F."/>
            <person name="Seo D.H."/>
            <person name="Park K.H."/>
            <person name="Shin H."/>
            <person name="Ryu S."/>
            <person name="Lee J.H."/>
            <person name="Park C.S."/>
        </authorList>
    </citation>
    <scope>NUCLEOTIDE SEQUENCE [LARGE SCALE GENOMIC DNA]</scope>
    <source>
        <strain evidence="12">DSM 27260 / KACC 17922 / CL1</strain>
    </source>
</reference>
<dbReference type="InterPro" id="IPR029055">
    <property type="entry name" value="Ntn_hydrolases_N"/>
</dbReference>
<protein>
    <recommendedName>
        <fullName evidence="8">Putative asparagine synthetase [glutamine-hydrolyzing]</fullName>
        <ecNumber evidence="8">6.3.5.4</ecNumber>
    </recommendedName>
</protein>
<keyword evidence="1" id="KW-0436">Ligase</keyword>
<dbReference type="SUPFAM" id="SSF52402">
    <property type="entry name" value="Adenine nucleotide alpha hydrolases-like"/>
    <property type="match status" value="1"/>
</dbReference>
<dbReference type="KEGG" id="thm:CL1_1601"/>
<dbReference type="GO" id="GO:0005524">
    <property type="term" value="F:ATP binding"/>
    <property type="evidence" value="ECO:0007669"/>
    <property type="project" value="UniProtKB-KW"/>
</dbReference>
<dbReference type="Pfam" id="PF00733">
    <property type="entry name" value="Asn_synthase"/>
    <property type="match status" value="2"/>
</dbReference>
<dbReference type="InterPro" id="IPR014729">
    <property type="entry name" value="Rossmann-like_a/b/a_fold"/>
</dbReference>
<comment type="catalytic activity">
    <reaction evidence="7 8">
        <text>L-aspartate + L-glutamine + ATP + H2O = L-asparagine + L-glutamate + AMP + diphosphate + H(+)</text>
        <dbReference type="Rhea" id="RHEA:12228"/>
        <dbReference type="ChEBI" id="CHEBI:15377"/>
        <dbReference type="ChEBI" id="CHEBI:15378"/>
        <dbReference type="ChEBI" id="CHEBI:29985"/>
        <dbReference type="ChEBI" id="CHEBI:29991"/>
        <dbReference type="ChEBI" id="CHEBI:30616"/>
        <dbReference type="ChEBI" id="CHEBI:33019"/>
        <dbReference type="ChEBI" id="CHEBI:58048"/>
        <dbReference type="ChEBI" id="CHEBI:58359"/>
        <dbReference type="ChEBI" id="CHEBI:456215"/>
        <dbReference type="EC" id="6.3.5.4"/>
    </reaction>
</comment>
<evidence type="ECO:0000256" key="3">
    <source>
        <dbReference type="ARBA" id="ARBA00022741"/>
    </source>
</evidence>
<evidence type="ECO:0000256" key="6">
    <source>
        <dbReference type="ARBA" id="ARBA00029440"/>
    </source>
</evidence>
<dbReference type="STRING" id="163003.CL1_1601"/>
<dbReference type="PROSITE" id="PS51278">
    <property type="entry name" value="GATASE_TYPE_2"/>
    <property type="match status" value="1"/>
</dbReference>